<dbReference type="NCBIfam" id="TIGR03700">
    <property type="entry name" value="mena_SCO4494"/>
    <property type="match status" value="1"/>
</dbReference>
<evidence type="ECO:0000256" key="5">
    <source>
        <dbReference type="ARBA" id="ARBA00023014"/>
    </source>
</evidence>
<dbReference type="GO" id="GO:0044689">
    <property type="term" value="F:7,8-didemethyl-8-hydroxy-5-deazariboflavin synthase activity"/>
    <property type="evidence" value="ECO:0007669"/>
    <property type="project" value="TreeGrafter"/>
</dbReference>
<evidence type="ECO:0000256" key="3">
    <source>
        <dbReference type="ARBA" id="ARBA00022723"/>
    </source>
</evidence>
<dbReference type="GO" id="GO:0102573">
    <property type="term" value="F:aminodeoxyfutalosine synthase activity"/>
    <property type="evidence" value="ECO:0007669"/>
    <property type="project" value="UniProtKB-EC"/>
</dbReference>
<proteinExistence type="inferred from homology"/>
<evidence type="ECO:0000256" key="4">
    <source>
        <dbReference type="ARBA" id="ARBA00023004"/>
    </source>
</evidence>
<dbReference type="Pfam" id="PF19288">
    <property type="entry name" value="CofH_C"/>
    <property type="match status" value="1"/>
</dbReference>
<dbReference type="PIRSF" id="PIRSF004762">
    <property type="entry name" value="CHP00423"/>
    <property type="match status" value="1"/>
</dbReference>
<dbReference type="PROSITE" id="PS51918">
    <property type="entry name" value="RADICAL_SAM"/>
    <property type="match status" value="1"/>
</dbReference>
<keyword evidence="5 6" id="KW-0411">Iron-sulfur</keyword>
<dbReference type="InterPro" id="IPR007197">
    <property type="entry name" value="rSAM"/>
</dbReference>
<sequence length="413" mass="47696">MTGVLAKFASQILDMDAGEQLAFLLKSKHLDDDLKHIADKVFNGVRITVAEGVLLYERGEVGYLGVLANFIREKKHGDITYFNRNFHIEPTNLCVYDCKFCSYSRLIKQRDDGWEATMEEMLSQIKSYDNEPVTEVHIVGGVLPQYNMAFYMDLFTAIKRHRPNLHIKALTPVEYHYIFKKAKVDYATGMAMMKDAGLDSMPGGGAEIFHPEIREQIAKDKCNAEQWLQIHEAWHNLGMHSNATMLYGHIEAYWHRIDHMERLRQLQDRTGGFQTFIPLKFRNKDNQMSHVPEVSVVEDLRNYAISRIYLDNFPHIKAYWAMISRETAQLALSFGVNDIDGTLDDTTKIYSMAGAEEQHPAMSTRELVELIRSVGRHPVERDTLYNVIADYRDTEFEVEAQSKFYRLPVLDNK</sequence>
<dbReference type="PANTHER" id="PTHR43076:SF7">
    <property type="entry name" value="AMINODEOXYFUTALOSINE SYNTHASE"/>
    <property type="match status" value="1"/>
</dbReference>
<comment type="function">
    <text evidence="6">Radical SAM enzyme that catalyzes the addition of the adenosyl radical to the double bond of 3-[(1-carboxyvinyl)oxy]benzoate, leading to aminodeoxyfutalosine (AFL), a key intermediate in the formation of menaquinone (MK, vitamin K2) from chorismate.</text>
</comment>
<dbReference type="InterPro" id="IPR045567">
    <property type="entry name" value="CofH/MnqC-like_C"/>
</dbReference>
<dbReference type="PANTHER" id="PTHR43076">
    <property type="entry name" value="FO SYNTHASE (COFH)"/>
    <property type="match status" value="1"/>
</dbReference>
<protein>
    <recommendedName>
        <fullName evidence="6">Aminodeoxyfutalosine synthase</fullName>
        <shortName evidence="6">AFL synthase</shortName>
        <shortName evidence="6">Aminofutalosine synthase</shortName>
        <ecNumber evidence="6">2.5.1.120</ecNumber>
    </recommendedName>
    <alternativeName>
        <fullName evidence="6">Menaquinone biosynthetic enzyme MqnE</fullName>
    </alternativeName>
</protein>
<dbReference type="GO" id="GO:0009234">
    <property type="term" value="P:menaquinone biosynthetic process"/>
    <property type="evidence" value="ECO:0007669"/>
    <property type="project" value="UniProtKB-UniRule"/>
</dbReference>
<accession>A0A1I1KKJ2</accession>
<evidence type="ECO:0000256" key="8">
    <source>
        <dbReference type="PIRSR" id="PIRSR004762-2"/>
    </source>
</evidence>
<dbReference type="CDD" id="cd01335">
    <property type="entry name" value="Radical_SAM"/>
    <property type="match status" value="1"/>
</dbReference>
<dbReference type="EC" id="2.5.1.120" evidence="6"/>
<comment type="cofactor">
    <cofactor evidence="6 7">
        <name>[4Fe-4S] cluster</name>
        <dbReference type="ChEBI" id="CHEBI:49883"/>
    </cofactor>
    <text evidence="6 7">Binds 1 [4Fe-4S] cluster. The cluster is coordinated with 3 cysteines and an exchangeable S-adenosyl-L-methionine.</text>
</comment>
<comment type="pathway">
    <text evidence="6">Quinol/quinone metabolism; menaquinone biosynthesis.</text>
</comment>
<evidence type="ECO:0000313" key="11">
    <source>
        <dbReference type="Proteomes" id="UP000199577"/>
    </source>
</evidence>
<keyword evidence="11" id="KW-1185">Reference proteome</keyword>
<dbReference type="InterPro" id="IPR013785">
    <property type="entry name" value="Aldolase_TIM"/>
</dbReference>
<name>A0A1I1KKJ2_9SPHI</name>
<dbReference type="SFLD" id="SFLDG01389">
    <property type="entry name" value="menaquinone_synthsis_involved"/>
    <property type="match status" value="1"/>
</dbReference>
<evidence type="ECO:0000259" key="9">
    <source>
        <dbReference type="PROSITE" id="PS51918"/>
    </source>
</evidence>
<dbReference type="InterPro" id="IPR022432">
    <property type="entry name" value="MqnE"/>
</dbReference>
<dbReference type="SFLD" id="SFLDG01064">
    <property type="entry name" value="F420__menaquinone_cofactor_bio"/>
    <property type="match status" value="1"/>
</dbReference>
<feature type="binding site" evidence="6 7">
    <location>
        <position position="101"/>
    </location>
    <ligand>
        <name>[4Fe-4S] cluster</name>
        <dbReference type="ChEBI" id="CHEBI:49883"/>
        <note>4Fe-4S-S-AdoMet</note>
    </ligand>
</feature>
<dbReference type="Proteomes" id="UP000199577">
    <property type="component" value="Unassembled WGS sequence"/>
</dbReference>
<dbReference type="InterPro" id="IPR034405">
    <property type="entry name" value="F420"/>
</dbReference>
<dbReference type="NCBIfam" id="TIGR00423">
    <property type="entry name" value="CofH family radical SAM protein"/>
    <property type="match status" value="1"/>
</dbReference>
<dbReference type="Gene3D" id="3.20.20.70">
    <property type="entry name" value="Aldolase class I"/>
    <property type="match status" value="1"/>
</dbReference>
<feature type="domain" description="Radical SAM core" evidence="9">
    <location>
        <begin position="80"/>
        <end position="314"/>
    </location>
</feature>
<evidence type="ECO:0000256" key="7">
    <source>
        <dbReference type="PIRSR" id="PIRSR004762-1"/>
    </source>
</evidence>
<organism evidence="10 11">
    <name type="scientific">Parapedobacter composti</name>
    <dbReference type="NCBI Taxonomy" id="623281"/>
    <lineage>
        <taxon>Bacteria</taxon>
        <taxon>Pseudomonadati</taxon>
        <taxon>Bacteroidota</taxon>
        <taxon>Sphingobacteriia</taxon>
        <taxon>Sphingobacteriales</taxon>
        <taxon>Sphingobacteriaceae</taxon>
        <taxon>Parapedobacter</taxon>
    </lineage>
</organism>
<keyword evidence="6" id="KW-0808">Transferase</keyword>
<keyword evidence="6" id="KW-0474">Menaquinone biosynthesis</keyword>
<dbReference type="InterPro" id="IPR020050">
    <property type="entry name" value="FO_synthase_su2"/>
</dbReference>
<dbReference type="SFLD" id="SFLDS00029">
    <property type="entry name" value="Radical_SAM"/>
    <property type="match status" value="1"/>
</dbReference>
<dbReference type="UniPathway" id="UPA00079"/>
<reference evidence="10 11" key="1">
    <citation type="submission" date="2016-10" db="EMBL/GenBank/DDBJ databases">
        <authorList>
            <person name="de Groot N.N."/>
        </authorList>
    </citation>
    <scope>NUCLEOTIDE SEQUENCE [LARGE SCALE GENOMIC DNA]</scope>
    <source>
        <strain evidence="10 11">DSM 22900</strain>
    </source>
</reference>
<comment type="similarity">
    <text evidence="6">Belongs to the radical SAM superfamily. MqnE family.</text>
</comment>
<evidence type="ECO:0000256" key="1">
    <source>
        <dbReference type="ARBA" id="ARBA00022485"/>
    </source>
</evidence>
<dbReference type="HAMAP" id="MF_00993">
    <property type="entry name" value="MqnE"/>
    <property type="match status" value="1"/>
</dbReference>
<dbReference type="AlphaFoldDB" id="A0A1I1KKJ2"/>
<feature type="binding site" evidence="6 7">
    <location>
        <position position="94"/>
    </location>
    <ligand>
        <name>[4Fe-4S] cluster</name>
        <dbReference type="ChEBI" id="CHEBI:49883"/>
        <note>4Fe-4S-S-AdoMet</note>
    </ligand>
</feature>
<dbReference type="EMBL" id="FOLL01000016">
    <property type="protein sequence ID" value="SFC61075.1"/>
    <property type="molecule type" value="Genomic_DNA"/>
</dbReference>
<dbReference type="InterPro" id="IPR058240">
    <property type="entry name" value="rSAM_sf"/>
</dbReference>
<evidence type="ECO:0000313" key="10">
    <source>
        <dbReference type="EMBL" id="SFC61075.1"/>
    </source>
</evidence>
<keyword evidence="2 6" id="KW-0949">S-adenosyl-L-methionine</keyword>
<keyword evidence="3 6" id="KW-0479">Metal-binding</keyword>
<evidence type="ECO:0000256" key="2">
    <source>
        <dbReference type="ARBA" id="ARBA00022691"/>
    </source>
</evidence>
<dbReference type="SFLD" id="SFLDF00343">
    <property type="entry name" value="aminofutalosine_synthase_(mqnE"/>
    <property type="match status" value="1"/>
</dbReference>
<feature type="binding site" evidence="8">
    <location>
        <position position="207"/>
    </location>
    <ligand>
        <name>S-adenosyl-L-methionine</name>
        <dbReference type="ChEBI" id="CHEBI:59789"/>
    </ligand>
</feature>
<dbReference type="STRING" id="623281.SAMN05421747_11645"/>
<keyword evidence="4 6" id="KW-0408">Iron</keyword>
<dbReference type="GO" id="GO:0051539">
    <property type="term" value="F:4 iron, 4 sulfur cluster binding"/>
    <property type="evidence" value="ECO:0007669"/>
    <property type="project" value="UniProtKB-KW"/>
</dbReference>
<feature type="binding site" evidence="6 7">
    <location>
        <position position="98"/>
    </location>
    <ligand>
        <name>[4Fe-4S] cluster</name>
        <dbReference type="ChEBI" id="CHEBI:49883"/>
        <note>4Fe-4S-S-AdoMet</note>
    </ligand>
</feature>
<comment type="catalytic activity">
    <reaction evidence="6">
        <text>3-[(1-carboxyvinyl)-oxy]benzoate + S-adenosyl-L-methionine + H2O = 6-amino-6-deoxyfutalosine + hydrogencarbonate + L-methionine + H(+)</text>
        <dbReference type="Rhea" id="RHEA:33075"/>
        <dbReference type="ChEBI" id="CHEBI:15377"/>
        <dbReference type="ChEBI" id="CHEBI:15378"/>
        <dbReference type="ChEBI" id="CHEBI:17544"/>
        <dbReference type="ChEBI" id="CHEBI:57844"/>
        <dbReference type="ChEBI" id="CHEBI:59789"/>
        <dbReference type="ChEBI" id="CHEBI:64286"/>
        <dbReference type="ChEBI" id="CHEBI:76981"/>
        <dbReference type="EC" id="2.5.1.120"/>
    </reaction>
</comment>
<feature type="binding site" evidence="8">
    <location>
        <position position="100"/>
    </location>
    <ligand>
        <name>S-adenosyl-L-methionine</name>
        <dbReference type="ChEBI" id="CHEBI:59789"/>
    </ligand>
</feature>
<keyword evidence="1 6" id="KW-0004">4Fe-4S</keyword>
<dbReference type="Pfam" id="PF04055">
    <property type="entry name" value="Radical_SAM"/>
    <property type="match status" value="1"/>
</dbReference>
<dbReference type="GO" id="GO:0005506">
    <property type="term" value="F:iron ion binding"/>
    <property type="evidence" value="ECO:0007669"/>
    <property type="project" value="UniProtKB-UniRule"/>
</dbReference>
<gene>
    <name evidence="6" type="primary">mqnE</name>
    <name evidence="10" type="ORF">SAMN05421747_11645</name>
</gene>
<dbReference type="SUPFAM" id="SSF102114">
    <property type="entry name" value="Radical SAM enzymes"/>
    <property type="match status" value="1"/>
</dbReference>
<evidence type="ECO:0000256" key="6">
    <source>
        <dbReference type="HAMAP-Rule" id="MF_00993"/>
    </source>
</evidence>